<feature type="topological domain" description="Extracellular" evidence="8">
    <location>
        <begin position="1"/>
        <end position="2"/>
    </location>
</feature>
<keyword evidence="11" id="KW-1185">Reference proteome</keyword>
<evidence type="ECO:0000256" key="4">
    <source>
        <dbReference type="ARBA" id="ARBA00023054"/>
    </source>
</evidence>
<keyword evidence="5 8" id="KW-0472">Membrane</keyword>
<evidence type="ECO:0000256" key="6">
    <source>
        <dbReference type="ARBA" id="ARBA00023210"/>
    </source>
</evidence>
<evidence type="ECO:0000313" key="10">
    <source>
        <dbReference type="EMBL" id="MCU9614220.1"/>
    </source>
</evidence>
<keyword evidence="7 8" id="KW-0131">Cell cycle</keyword>
<dbReference type="Pfam" id="PF06160">
    <property type="entry name" value="EzrA"/>
    <property type="match status" value="1"/>
</dbReference>
<evidence type="ECO:0000313" key="11">
    <source>
        <dbReference type="Proteomes" id="UP001209318"/>
    </source>
</evidence>
<evidence type="ECO:0000256" key="7">
    <source>
        <dbReference type="ARBA" id="ARBA00023306"/>
    </source>
</evidence>
<feature type="coiled-coil region" evidence="8">
    <location>
        <begin position="348"/>
        <end position="411"/>
    </location>
</feature>
<protein>
    <recommendedName>
        <fullName evidence="8">Septation ring formation regulator EzrA</fullName>
    </recommendedName>
</protein>
<dbReference type="GO" id="GO:0005940">
    <property type="term" value="C:septin ring"/>
    <property type="evidence" value="ECO:0007669"/>
    <property type="project" value="InterPro"/>
</dbReference>
<feature type="topological domain" description="Cytoplasmic" evidence="8">
    <location>
        <begin position="22"/>
        <end position="568"/>
    </location>
</feature>
<comment type="caution">
    <text evidence="10">The sequence shown here is derived from an EMBL/GenBank/DDBJ whole genome shotgun (WGS) entry which is preliminary data.</text>
</comment>
<dbReference type="GO" id="GO:0005886">
    <property type="term" value="C:plasma membrane"/>
    <property type="evidence" value="ECO:0007669"/>
    <property type="project" value="UniProtKB-SubCell"/>
</dbReference>
<dbReference type="RefSeq" id="WP_263073460.1">
    <property type="nucleotide sequence ID" value="NZ_JAOUSF010000003.1"/>
</dbReference>
<keyword evidence="3 8" id="KW-1133">Transmembrane helix</keyword>
<dbReference type="GO" id="GO:0000917">
    <property type="term" value="P:division septum assembly"/>
    <property type="evidence" value="ECO:0007669"/>
    <property type="project" value="UniProtKB-KW"/>
</dbReference>
<accession>A0AAE3IY72</accession>
<dbReference type="InterPro" id="IPR010379">
    <property type="entry name" value="EzrA"/>
</dbReference>
<evidence type="ECO:0000256" key="5">
    <source>
        <dbReference type="ARBA" id="ARBA00023136"/>
    </source>
</evidence>
<keyword evidence="6 8" id="KW-0717">Septation</keyword>
<comment type="subcellular location">
    <subcellularLocation>
        <location evidence="8">Cell membrane</location>
        <topology evidence="8">Single-pass membrane protein</topology>
    </subcellularLocation>
    <text evidence="8">Colocalized with FtsZ to the nascent septal site.</text>
</comment>
<keyword evidence="2 8" id="KW-0812">Transmembrane</keyword>
<dbReference type="GO" id="GO:0000921">
    <property type="term" value="P:septin ring assembly"/>
    <property type="evidence" value="ECO:0007669"/>
    <property type="project" value="InterPro"/>
</dbReference>
<dbReference type="AlphaFoldDB" id="A0AAE3IY72"/>
<keyword evidence="4 8" id="KW-0175">Coiled coil</keyword>
<sequence length="568" mass="66560">MEYVIGIILFIIALIIIGFFVKKKYYSVIDRLESWKIEVMNRPVLDEVGKIKQLNMSGQAEEFFERWRKTWDSVVTVELPNVEEWLFDAEEYVDKFRFNKAKEVFLQIETTLKQAEAKIDEMVVKLNELIGSEEKNREDILELQELFKTMKKNLLAHRHAYGKAAGPLEEKLLNTNNLFAGFEESTNAGNYLIAREIVLQLREELTIIHERLEKIPFLLNETQNIIPTSLREIKDGIKEMTESGYQLDHLGIEKEMERLEKQLVSYRELIAKTEIHEVVEGIDDMKDSLDIMYDLLEKEVDAKKFVTENSQEVQNSVTKLLTTHEHLQNEVNMVKMSYHLSHADEEILEEMNKQVESLKNSLAIIFLQNEDKALNAYSVIKEKLEVMIAEITELDKEQQRYMEMLNDLRKDEIDARGKILELKMKVQETTRLVNRSNVPGIPNNVEILFLETGEAVQECYRYLDEKPLSMPAVREALNKAETNVEKLYKQVEEMIENVYFVERIIQYGNRYRRDYQHIDERLSNAEEAFRRFDYHLALEEAAAAVESVEPGALKRIESILNEEMKQTV</sequence>
<dbReference type="Proteomes" id="UP001209318">
    <property type="component" value="Unassembled WGS sequence"/>
</dbReference>
<feature type="coiled-coil region" evidence="8">
    <location>
        <begin position="470"/>
        <end position="497"/>
    </location>
</feature>
<gene>
    <name evidence="8 10" type="primary">ezrA</name>
    <name evidence="10" type="ORF">OEV98_11670</name>
</gene>
<name>A0AAE3IY72_9BACI</name>
<keyword evidence="1 8" id="KW-0132">Cell division</keyword>
<evidence type="ECO:0000256" key="2">
    <source>
        <dbReference type="ARBA" id="ARBA00022692"/>
    </source>
</evidence>
<dbReference type="EMBL" id="JAOUSF010000003">
    <property type="protein sequence ID" value="MCU9614220.1"/>
    <property type="molecule type" value="Genomic_DNA"/>
</dbReference>
<dbReference type="NCBIfam" id="NF003413">
    <property type="entry name" value="PRK04778.1-7"/>
    <property type="match status" value="1"/>
</dbReference>
<evidence type="ECO:0000256" key="9">
    <source>
        <dbReference type="SAM" id="Phobius"/>
    </source>
</evidence>
<organism evidence="10 11">
    <name type="scientific">Perspicuibacillus lycopersici</name>
    <dbReference type="NCBI Taxonomy" id="1325689"/>
    <lineage>
        <taxon>Bacteria</taxon>
        <taxon>Bacillati</taxon>
        <taxon>Bacillota</taxon>
        <taxon>Bacilli</taxon>
        <taxon>Bacillales</taxon>
        <taxon>Bacillaceae</taxon>
        <taxon>Perspicuibacillus</taxon>
    </lineage>
</organism>
<feature type="transmembrane region" description="Helical" evidence="9">
    <location>
        <begin position="6"/>
        <end position="21"/>
    </location>
</feature>
<feature type="coiled-coil region" evidence="8">
    <location>
        <begin position="249"/>
        <end position="276"/>
    </location>
</feature>
<keyword evidence="8" id="KW-1003">Cell membrane</keyword>
<comment type="similarity">
    <text evidence="8">Belongs to the EzrA family.</text>
</comment>
<proteinExistence type="inferred from homology"/>
<evidence type="ECO:0000256" key="8">
    <source>
        <dbReference type="HAMAP-Rule" id="MF_00728"/>
    </source>
</evidence>
<evidence type="ECO:0000256" key="3">
    <source>
        <dbReference type="ARBA" id="ARBA00022989"/>
    </source>
</evidence>
<evidence type="ECO:0000256" key="1">
    <source>
        <dbReference type="ARBA" id="ARBA00022618"/>
    </source>
</evidence>
<reference evidence="10" key="1">
    <citation type="submission" date="2022-10" db="EMBL/GenBank/DDBJ databases">
        <title>Description of Fervidibacillus gen. nov. in the family Fervidibacillaceae fam. nov. with two species, Fervidibacillus albus sp. nov., and Fervidibacillus halotolerans sp. nov., isolated from tidal flat sediments.</title>
        <authorList>
            <person name="Kwon K.K."/>
            <person name="Yang S.-H."/>
        </authorList>
    </citation>
    <scope>NUCLEOTIDE SEQUENCE</scope>
    <source>
        <strain evidence="10">JCM 19140</strain>
    </source>
</reference>
<dbReference type="HAMAP" id="MF_00728">
    <property type="entry name" value="EzrA"/>
    <property type="match status" value="1"/>
</dbReference>
<comment type="function">
    <text evidence="8">Negative regulator of FtsZ ring formation; modulates the frequency and position of FtsZ ring formation. Inhibits FtsZ ring formation at polar sites. Interacts either with FtsZ or with one of its binding partners to promote depolymerization.</text>
</comment>